<comment type="subcellular location">
    <subcellularLocation>
        <location evidence="1">Membrane</location>
        <topology evidence="1">Single-pass membrane protein</topology>
    </subcellularLocation>
</comment>
<dbReference type="SUPFAM" id="SSF53448">
    <property type="entry name" value="Nucleotide-diphospho-sugar transferases"/>
    <property type="match status" value="1"/>
</dbReference>
<evidence type="ECO:0000313" key="4">
    <source>
        <dbReference type="EMBL" id="QHT19444.1"/>
    </source>
</evidence>
<keyword evidence="3" id="KW-0472">Membrane</keyword>
<dbReference type="AlphaFoldDB" id="A0A6C0DSA5"/>
<proteinExistence type="predicted"/>
<dbReference type="PANTHER" id="PTHR21461:SF69">
    <property type="entry name" value="GLYCOSYLTRANSFERASE FAMILY 92 PROTEIN"/>
    <property type="match status" value="1"/>
</dbReference>
<sequence>MVYKLAVGALFKNEGHVMKEWIEHYLFHGVEHFYLIDDGSTDFGVAILKPYVDRGLVTLFTSDCDYYLGRQRDLYNRFVLPRLKETEWLLMCDLDEFVWSPAYVDLRVPLGAAAHIGQIQIEHTLFGSAGLAENPPSVVGAYVMRARESPTRSPGLRKYFVNSRFSITSLNVHHASFERLEDEKNHFILDETCFQLNHYCCQSREFWWLVKCHRGDVNNWRVRTMADFDEVDQNDVEDCGLKMQNGPVIDGLRE</sequence>
<keyword evidence="3" id="KW-1133">Transmembrane helix</keyword>
<reference evidence="4" key="1">
    <citation type="journal article" date="2020" name="Nature">
        <title>Giant virus diversity and host interactions through global metagenomics.</title>
        <authorList>
            <person name="Schulz F."/>
            <person name="Roux S."/>
            <person name="Paez-Espino D."/>
            <person name="Jungbluth S."/>
            <person name="Walsh D.A."/>
            <person name="Denef V.J."/>
            <person name="McMahon K.D."/>
            <person name="Konstantinidis K.T."/>
            <person name="Eloe-Fadrosh E.A."/>
            <person name="Kyrpides N.C."/>
            <person name="Woyke T."/>
        </authorList>
    </citation>
    <scope>NUCLEOTIDE SEQUENCE</scope>
    <source>
        <strain evidence="4">GVMAG-M-3300023174-57</strain>
    </source>
</reference>
<dbReference type="GO" id="GO:0005737">
    <property type="term" value="C:cytoplasm"/>
    <property type="evidence" value="ECO:0007669"/>
    <property type="project" value="TreeGrafter"/>
</dbReference>
<dbReference type="GO" id="GO:0016020">
    <property type="term" value="C:membrane"/>
    <property type="evidence" value="ECO:0007669"/>
    <property type="project" value="UniProtKB-SubCell"/>
</dbReference>
<dbReference type="EMBL" id="MN739666">
    <property type="protein sequence ID" value="QHT19444.1"/>
    <property type="molecule type" value="Genomic_DNA"/>
</dbReference>
<dbReference type="GO" id="GO:0016757">
    <property type="term" value="F:glycosyltransferase activity"/>
    <property type="evidence" value="ECO:0007669"/>
    <property type="project" value="TreeGrafter"/>
</dbReference>
<organism evidence="4">
    <name type="scientific">viral metagenome</name>
    <dbReference type="NCBI Taxonomy" id="1070528"/>
    <lineage>
        <taxon>unclassified sequences</taxon>
        <taxon>metagenomes</taxon>
        <taxon>organismal metagenomes</taxon>
    </lineage>
</organism>
<protein>
    <recommendedName>
        <fullName evidence="5">Glycosyltransferase</fullName>
    </recommendedName>
</protein>
<evidence type="ECO:0000256" key="1">
    <source>
        <dbReference type="ARBA" id="ARBA00004167"/>
    </source>
</evidence>
<keyword evidence="2" id="KW-0812">Transmembrane</keyword>
<dbReference type="InterPro" id="IPR029044">
    <property type="entry name" value="Nucleotide-diphossugar_trans"/>
</dbReference>
<accession>A0A6C0DSA5</accession>
<evidence type="ECO:0000256" key="3">
    <source>
        <dbReference type="ARBA" id="ARBA00022989"/>
    </source>
</evidence>
<dbReference type="Pfam" id="PF13704">
    <property type="entry name" value="Glyco_tranf_2_4"/>
    <property type="match status" value="1"/>
</dbReference>
<dbReference type="PANTHER" id="PTHR21461">
    <property type="entry name" value="GLYCOSYLTRANSFERASE FAMILY 92 PROTEIN"/>
    <property type="match status" value="1"/>
</dbReference>
<name>A0A6C0DSA5_9ZZZZ</name>
<evidence type="ECO:0008006" key="5">
    <source>
        <dbReference type="Google" id="ProtNLM"/>
    </source>
</evidence>
<evidence type="ECO:0000256" key="2">
    <source>
        <dbReference type="ARBA" id="ARBA00022692"/>
    </source>
</evidence>